<feature type="domain" description="Bacterial sugar transferase" evidence="8">
    <location>
        <begin position="260"/>
        <end position="444"/>
    </location>
</feature>
<evidence type="ECO:0000256" key="2">
    <source>
        <dbReference type="ARBA" id="ARBA00006464"/>
    </source>
</evidence>
<keyword evidence="5 7" id="KW-1133">Transmembrane helix</keyword>
<evidence type="ECO:0000256" key="5">
    <source>
        <dbReference type="ARBA" id="ARBA00022989"/>
    </source>
</evidence>
<evidence type="ECO:0000313" key="10">
    <source>
        <dbReference type="Proteomes" id="UP000230137"/>
    </source>
</evidence>
<evidence type="ECO:0000256" key="4">
    <source>
        <dbReference type="ARBA" id="ARBA00022692"/>
    </source>
</evidence>
<comment type="similarity">
    <text evidence="2">Belongs to the bacterial sugar transferase family.</text>
</comment>
<keyword evidence="4 7" id="KW-0812">Transmembrane</keyword>
<feature type="transmembrane region" description="Helical" evidence="7">
    <location>
        <begin position="7"/>
        <end position="28"/>
    </location>
</feature>
<organism evidence="9 10">
    <name type="scientific">Candidatus Berkelbacteria bacterium CG_4_10_14_0_2_um_filter_35_9_33_12</name>
    <dbReference type="NCBI Taxonomy" id="1974499"/>
    <lineage>
        <taxon>Bacteria</taxon>
        <taxon>Candidatus Berkelbacteria</taxon>
    </lineage>
</organism>
<feature type="transmembrane region" description="Helical" evidence="7">
    <location>
        <begin position="48"/>
        <end position="66"/>
    </location>
</feature>
<keyword evidence="6 7" id="KW-0472">Membrane</keyword>
<evidence type="ECO:0000256" key="6">
    <source>
        <dbReference type="ARBA" id="ARBA00023136"/>
    </source>
</evidence>
<dbReference type="AlphaFoldDB" id="A0A2M7W4K0"/>
<reference evidence="10" key="1">
    <citation type="submission" date="2017-09" db="EMBL/GenBank/DDBJ databases">
        <title>Depth-based differentiation of microbial function through sediment-hosted aquifers and enrichment of novel symbionts in the deep terrestrial subsurface.</title>
        <authorList>
            <person name="Probst A.J."/>
            <person name="Ladd B."/>
            <person name="Jarett J.K."/>
            <person name="Geller-Mcgrath D.E."/>
            <person name="Sieber C.M.K."/>
            <person name="Emerson J.B."/>
            <person name="Anantharaman K."/>
            <person name="Thomas B.C."/>
            <person name="Malmstrom R."/>
            <person name="Stieglmeier M."/>
            <person name="Klingl A."/>
            <person name="Woyke T."/>
            <person name="Ryan C.M."/>
            <person name="Banfield J.F."/>
        </authorList>
    </citation>
    <scope>NUCLEOTIDE SEQUENCE [LARGE SCALE GENOMIC DNA]</scope>
</reference>
<accession>A0A2M7W4K0</accession>
<gene>
    <name evidence="9" type="ORF">COX60_00650</name>
</gene>
<dbReference type="InterPro" id="IPR017475">
    <property type="entry name" value="EPS_sugar_tfrase"/>
</dbReference>
<evidence type="ECO:0000256" key="3">
    <source>
        <dbReference type="ARBA" id="ARBA00022679"/>
    </source>
</evidence>
<dbReference type="EMBL" id="PFQF01000015">
    <property type="protein sequence ID" value="PJA20739.1"/>
    <property type="molecule type" value="Genomic_DNA"/>
</dbReference>
<comment type="subcellular location">
    <subcellularLocation>
        <location evidence="1">Membrane</location>
        <topology evidence="1">Multi-pass membrane protein</topology>
    </subcellularLocation>
</comment>
<feature type="transmembrane region" description="Helical" evidence="7">
    <location>
        <begin position="265"/>
        <end position="286"/>
    </location>
</feature>
<dbReference type="Pfam" id="PF02397">
    <property type="entry name" value="Bac_transf"/>
    <property type="match status" value="1"/>
</dbReference>
<dbReference type="GO" id="GO:0016780">
    <property type="term" value="F:phosphotransferase activity, for other substituted phosphate groups"/>
    <property type="evidence" value="ECO:0007669"/>
    <property type="project" value="TreeGrafter"/>
</dbReference>
<dbReference type="InterPro" id="IPR003362">
    <property type="entry name" value="Bact_transf"/>
</dbReference>
<dbReference type="Gene3D" id="3.40.50.720">
    <property type="entry name" value="NAD(P)-binding Rossmann-like Domain"/>
    <property type="match status" value="1"/>
</dbReference>
<dbReference type="NCBIfam" id="TIGR03025">
    <property type="entry name" value="EPS_sugtrans"/>
    <property type="match status" value="1"/>
</dbReference>
<dbReference type="GO" id="GO:0016020">
    <property type="term" value="C:membrane"/>
    <property type="evidence" value="ECO:0007669"/>
    <property type="project" value="UniProtKB-SubCell"/>
</dbReference>
<evidence type="ECO:0000259" key="8">
    <source>
        <dbReference type="Pfam" id="PF02397"/>
    </source>
</evidence>
<keyword evidence="3" id="KW-0808">Transferase</keyword>
<evidence type="ECO:0000256" key="1">
    <source>
        <dbReference type="ARBA" id="ARBA00004141"/>
    </source>
</evidence>
<proteinExistence type="inferred from homology"/>
<evidence type="ECO:0000313" key="9">
    <source>
        <dbReference type="EMBL" id="PJA20739.1"/>
    </source>
</evidence>
<dbReference type="PANTHER" id="PTHR30576:SF10">
    <property type="entry name" value="SLL5057 PROTEIN"/>
    <property type="match status" value="1"/>
</dbReference>
<feature type="transmembrane region" description="Helical" evidence="7">
    <location>
        <begin position="103"/>
        <end position="127"/>
    </location>
</feature>
<feature type="transmembrane region" description="Helical" evidence="7">
    <location>
        <begin position="73"/>
        <end position="97"/>
    </location>
</feature>
<name>A0A2M7W4K0_9BACT</name>
<dbReference type="Proteomes" id="UP000230137">
    <property type="component" value="Unassembled WGS sequence"/>
</dbReference>
<comment type="caution">
    <text evidence="9">The sequence shown here is derived from an EMBL/GenBank/DDBJ whole genome shotgun (WGS) entry which is preliminary data.</text>
</comment>
<sequence length="450" mass="52593">MKKMKLIFSFLELPLDMMAIILGFYVAYYYRIQTDYTYVWTINEYLKFTLYTVPAWVLLFSWMGLYSTKNSQVGWLGFSHILSSVSVGITLVIVWIFLSKTEFFSRLIVIYAWVSITFFVYLFRLLLKQLYYYFLKKGMGLKNILIVGKNEKSIKLARIFQNNYRYGFKVEKIIDSDAVSKIEDIIEKYKIDEVVITDEKLPEKKALKILNYCQIVGINFKMSPTLLKAKIIALEFDIIESIPLLDLKRTPLDGWGKIIKRMLDIIISLVMIIVLSPIMLLVAIIIKITSPKGPVLFKQSRVGLRKNFNFIKFRSMHPDAEKLHQEYIKKYGNMFKLKNDPRVTKFGSFLRKTSLDELPQFITVLKGDMSIVGPRPPMPQEVELYSVKEKKRLGVKPGMTGLWQVSGRSNTSFDEWVRLDIFYIENWSLWLDISIMVKTLWTILGKRGAY</sequence>
<dbReference type="PANTHER" id="PTHR30576">
    <property type="entry name" value="COLANIC BIOSYNTHESIS UDP-GLUCOSE LIPID CARRIER TRANSFERASE"/>
    <property type="match status" value="1"/>
</dbReference>
<evidence type="ECO:0000256" key="7">
    <source>
        <dbReference type="SAM" id="Phobius"/>
    </source>
</evidence>
<protein>
    <recommendedName>
        <fullName evidence="8">Bacterial sugar transferase domain-containing protein</fullName>
    </recommendedName>
</protein>